<dbReference type="Pfam" id="PF00664">
    <property type="entry name" value="ABC_membrane"/>
    <property type="match status" value="1"/>
</dbReference>
<dbReference type="GO" id="GO:0030253">
    <property type="term" value="P:protein secretion by the type I secretion system"/>
    <property type="evidence" value="ECO:0007669"/>
    <property type="project" value="InterPro"/>
</dbReference>
<dbReference type="Gene3D" id="1.20.1560.10">
    <property type="entry name" value="ABC transporter type 1, transmembrane domain"/>
    <property type="match status" value="1"/>
</dbReference>
<evidence type="ECO:0000256" key="2">
    <source>
        <dbReference type="ARBA" id="ARBA00022475"/>
    </source>
</evidence>
<dbReference type="Gene3D" id="3.40.50.300">
    <property type="entry name" value="P-loop containing nucleotide triphosphate hydrolases"/>
    <property type="match status" value="1"/>
</dbReference>
<dbReference type="PROSITE" id="PS00211">
    <property type="entry name" value="ABC_TRANSPORTER_1"/>
    <property type="match status" value="1"/>
</dbReference>
<dbReference type="Proteomes" id="UP000561045">
    <property type="component" value="Unassembled WGS sequence"/>
</dbReference>
<evidence type="ECO:0000313" key="11">
    <source>
        <dbReference type="EMBL" id="MBB4014590.1"/>
    </source>
</evidence>
<name>A0A840BNN2_9RHOO</name>
<keyword evidence="12" id="KW-1185">Reference proteome</keyword>
<dbReference type="SUPFAM" id="SSF90123">
    <property type="entry name" value="ABC transporter transmembrane region"/>
    <property type="match status" value="1"/>
</dbReference>
<dbReference type="InterPro" id="IPR036640">
    <property type="entry name" value="ABC1_TM_sf"/>
</dbReference>
<dbReference type="Pfam" id="PF00005">
    <property type="entry name" value="ABC_tran"/>
    <property type="match status" value="1"/>
</dbReference>
<evidence type="ECO:0000256" key="5">
    <source>
        <dbReference type="ARBA" id="ARBA00022840"/>
    </source>
</evidence>
<dbReference type="GO" id="GO:0005524">
    <property type="term" value="F:ATP binding"/>
    <property type="evidence" value="ECO:0007669"/>
    <property type="project" value="UniProtKB-KW"/>
</dbReference>
<feature type="domain" description="ABC transmembrane type-1" evidence="10">
    <location>
        <begin position="15"/>
        <end position="290"/>
    </location>
</feature>
<evidence type="ECO:0000259" key="10">
    <source>
        <dbReference type="PROSITE" id="PS50929"/>
    </source>
</evidence>
<comment type="subcellular location">
    <subcellularLocation>
        <location evidence="1">Cell membrane</location>
        <topology evidence="1">Multi-pass membrane protein</topology>
    </subcellularLocation>
</comment>
<keyword evidence="4" id="KW-0547">Nucleotide-binding</keyword>
<feature type="domain" description="ABC transporter" evidence="9">
    <location>
        <begin position="321"/>
        <end position="556"/>
    </location>
</feature>
<keyword evidence="3 8" id="KW-0812">Transmembrane</keyword>
<dbReference type="GO" id="GO:0030256">
    <property type="term" value="C:type I protein secretion system complex"/>
    <property type="evidence" value="ECO:0007669"/>
    <property type="project" value="InterPro"/>
</dbReference>
<evidence type="ECO:0000256" key="7">
    <source>
        <dbReference type="ARBA" id="ARBA00023136"/>
    </source>
</evidence>
<dbReference type="AlphaFoldDB" id="A0A840BNN2"/>
<dbReference type="GO" id="GO:0034040">
    <property type="term" value="F:ATPase-coupled lipid transmembrane transporter activity"/>
    <property type="evidence" value="ECO:0007669"/>
    <property type="project" value="TreeGrafter"/>
</dbReference>
<dbReference type="RefSeq" id="WP_183637395.1">
    <property type="nucleotide sequence ID" value="NZ_BAABLE010000008.1"/>
</dbReference>
<evidence type="ECO:0000259" key="9">
    <source>
        <dbReference type="PROSITE" id="PS50893"/>
    </source>
</evidence>
<dbReference type="PANTHER" id="PTHR24221:SF248">
    <property type="entry name" value="ABC TRANSPORTER TRANSMEMBRANE REGION"/>
    <property type="match status" value="1"/>
</dbReference>
<dbReference type="InterPro" id="IPR003439">
    <property type="entry name" value="ABC_transporter-like_ATP-bd"/>
</dbReference>
<evidence type="ECO:0000313" key="12">
    <source>
        <dbReference type="Proteomes" id="UP000561045"/>
    </source>
</evidence>
<dbReference type="EMBL" id="JACIET010000003">
    <property type="protein sequence ID" value="MBB4014590.1"/>
    <property type="molecule type" value="Genomic_DNA"/>
</dbReference>
<evidence type="ECO:0000256" key="8">
    <source>
        <dbReference type="SAM" id="Phobius"/>
    </source>
</evidence>
<protein>
    <submittedName>
        <fullName evidence="11">PrtD family type I secretion system ABC transporter</fullName>
    </submittedName>
</protein>
<gene>
    <name evidence="11" type="ORF">GGR36_003946</name>
</gene>
<feature type="transmembrane region" description="Helical" evidence="8">
    <location>
        <begin position="146"/>
        <end position="164"/>
    </location>
</feature>
<reference evidence="11 12" key="1">
    <citation type="submission" date="2020-08" db="EMBL/GenBank/DDBJ databases">
        <title>Genomic Encyclopedia of Type Strains, Phase IV (KMG-IV): sequencing the most valuable type-strain genomes for metagenomic binning, comparative biology and taxonomic classification.</title>
        <authorList>
            <person name="Goeker M."/>
        </authorList>
    </citation>
    <scope>NUCLEOTIDE SEQUENCE [LARGE SCALE GENOMIC DNA]</scope>
    <source>
        <strain evidence="11 12">DSM 106739</strain>
    </source>
</reference>
<feature type="transmembrane region" description="Helical" evidence="8">
    <location>
        <begin position="12"/>
        <end position="37"/>
    </location>
</feature>
<dbReference type="InterPro" id="IPR003593">
    <property type="entry name" value="AAA+_ATPase"/>
</dbReference>
<evidence type="ECO:0000256" key="3">
    <source>
        <dbReference type="ARBA" id="ARBA00022692"/>
    </source>
</evidence>
<dbReference type="SMART" id="SM00382">
    <property type="entry name" value="AAA"/>
    <property type="match status" value="1"/>
</dbReference>
<organism evidence="11 12">
    <name type="scientific">Niveibacterium umoris</name>
    <dbReference type="NCBI Taxonomy" id="1193620"/>
    <lineage>
        <taxon>Bacteria</taxon>
        <taxon>Pseudomonadati</taxon>
        <taxon>Pseudomonadota</taxon>
        <taxon>Betaproteobacteria</taxon>
        <taxon>Rhodocyclales</taxon>
        <taxon>Rhodocyclaceae</taxon>
        <taxon>Niveibacterium</taxon>
    </lineage>
</organism>
<feature type="transmembrane region" description="Helical" evidence="8">
    <location>
        <begin position="118"/>
        <end position="140"/>
    </location>
</feature>
<dbReference type="SUPFAM" id="SSF52540">
    <property type="entry name" value="P-loop containing nucleoside triphosphate hydrolases"/>
    <property type="match status" value="1"/>
</dbReference>
<dbReference type="InterPro" id="IPR039421">
    <property type="entry name" value="Type_1_exporter"/>
</dbReference>
<dbReference type="PANTHER" id="PTHR24221">
    <property type="entry name" value="ATP-BINDING CASSETTE SUB-FAMILY B"/>
    <property type="match status" value="1"/>
</dbReference>
<keyword evidence="7 8" id="KW-0472">Membrane</keyword>
<proteinExistence type="predicted"/>
<evidence type="ECO:0000256" key="6">
    <source>
        <dbReference type="ARBA" id="ARBA00022989"/>
    </source>
</evidence>
<dbReference type="GO" id="GO:0005886">
    <property type="term" value="C:plasma membrane"/>
    <property type="evidence" value="ECO:0007669"/>
    <property type="project" value="UniProtKB-SubCell"/>
</dbReference>
<dbReference type="PROSITE" id="PS50929">
    <property type="entry name" value="ABC_TM1F"/>
    <property type="match status" value="1"/>
</dbReference>
<dbReference type="GO" id="GO:0140359">
    <property type="term" value="F:ABC-type transporter activity"/>
    <property type="evidence" value="ECO:0007669"/>
    <property type="project" value="InterPro"/>
</dbReference>
<keyword evidence="2" id="KW-1003">Cell membrane</keyword>
<dbReference type="InterPro" id="IPR011527">
    <property type="entry name" value="ABC1_TM_dom"/>
</dbReference>
<keyword evidence="6 8" id="KW-1133">Transmembrane helix</keyword>
<sequence>MKGFVWEYRRVILQAFLASLLLNLLLLSPAIYMMQVFDRVFSSQSTDTLAWLTLIVVVTLLFYFAVEWFRGRMLTAFALVLDEELGERVLRLVMEDAAQPGFHRHAYLMRDVASLRRFVSGAGFTGLMDVPWLPLLLLLIFVFHPVLGALATCSTAVLVGLSLLNNRLAKRPFVGLTEASREASAYVDISMRNAEAVRAMGMFPALAVRWSAINRGALDHQYASGRIVALFGGLGRFARQFIQVGMVGVGAWLVVAEHATPGIMMATTLILGRALTPVEHLIAGWKDIIDAIQAYRRLDEAFSAPRPASAVTTLPPLAGRLEVERVVFAVAPGQLPLIKSVSIQLEPGEFLGVIGPSGSGKSSLLRLLTGVWRPQSGAIRYDGAELSQWTPEALGAQIGYVPQDVELFPGTVAENIARMTVPDSDDVIRAAMLAGAHDMILRLQKGYDTEIGVGGAALSGGQRQRVALARALYRNPAVVILDEPDANLDAEGELALRNALSQLQAAGKTLVVVSHRRNLLDRAARLLVMRDGAAALYGPRELVLEKLGVSGEVAHG</sequence>
<feature type="transmembrane region" description="Helical" evidence="8">
    <location>
        <begin position="49"/>
        <end position="66"/>
    </location>
</feature>
<keyword evidence="5" id="KW-0067">ATP-binding</keyword>
<dbReference type="GO" id="GO:0016887">
    <property type="term" value="F:ATP hydrolysis activity"/>
    <property type="evidence" value="ECO:0007669"/>
    <property type="project" value="InterPro"/>
</dbReference>
<dbReference type="NCBIfam" id="TIGR01842">
    <property type="entry name" value="type_I_sec_PrtD"/>
    <property type="match status" value="1"/>
</dbReference>
<dbReference type="InterPro" id="IPR017871">
    <property type="entry name" value="ABC_transporter-like_CS"/>
</dbReference>
<evidence type="ECO:0000256" key="1">
    <source>
        <dbReference type="ARBA" id="ARBA00004651"/>
    </source>
</evidence>
<dbReference type="CDD" id="cd03246">
    <property type="entry name" value="ABCC_Protease_Secretion"/>
    <property type="match status" value="1"/>
</dbReference>
<dbReference type="InterPro" id="IPR027417">
    <property type="entry name" value="P-loop_NTPase"/>
</dbReference>
<dbReference type="InterPro" id="IPR010128">
    <property type="entry name" value="ATPase_T1SS_PrtD-like"/>
</dbReference>
<dbReference type="PROSITE" id="PS50893">
    <property type="entry name" value="ABC_TRANSPORTER_2"/>
    <property type="match status" value="1"/>
</dbReference>
<accession>A0A840BNN2</accession>
<comment type="caution">
    <text evidence="11">The sequence shown here is derived from an EMBL/GenBank/DDBJ whole genome shotgun (WGS) entry which is preliminary data.</text>
</comment>
<evidence type="ECO:0000256" key="4">
    <source>
        <dbReference type="ARBA" id="ARBA00022741"/>
    </source>
</evidence>